<comment type="caution">
    <text evidence="6">The sequence shown here is derived from an EMBL/GenBank/DDBJ whole genome shotgun (WGS) entry which is preliminary data.</text>
</comment>
<dbReference type="PANTHER" id="PTHR11851:SF49">
    <property type="entry name" value="MITOCHONDRIAL-PROCESSING PEPTIDASE SUBUNIT ALPHA"/>
    <property type="match status" value="1"/>
</dbReference>
<dbReference type="Gene3D" id="3.30.830.10">
    <property type="entry name" value="Metalloenzyme, LuxS/M16 peptidase-like"/>
    <property type="match status" value="4"/>
</dbReference>
<evidence type="ECO:0000256" key="1">
    <source>
        <dbReference type="ARBA" id="ARBA00007261"/>
    </source>
</evidence>
<feature type="domain" description="Peptidase M16 N-terminal" evidence="4">
    <location>
        <begin position="39"/>
        <end position="163"/>
    </location>
</feature>
<dbReference type="RefSeq" id="WP_317226044.1">
    <property type="nucleotide sequence ID" value="NZ_JAWJEJ010000001.1"/>
</dbReference>
<proteinExistence type="inferred from homology"/>
<feature type="domain" description="Peptidase M16 C-terminal" evidence="5">
    <location>
        <begin position="632"/>
        <end position="807"/>
    </location>
</feature>
<evidence type="ECO:0000259" key="4">
    <source>
        <dbReference type="Pfam" id="PF00675"/>
    </source>
</evidence>
<reference evidence="6 7" key="1">
    <citation type="submission" date="2023-10" db="EMBL/GenBank/DDBJ databases">
        <title>Sphingomonas sp. HF-S4 16S ribosomal RNA gene Genome sequencing and assembly.</title>
        <authorList>
            <person name="Lee H."/>
        </authorList>
    </citation>
    <scope>NUCLEOTIDE SEQUENCE [LARGE SCALE GENOMIC DNA]</scope>
    <source>
        <strain evidence="6 7">HF-S4</strain>
    </source>
</reference>
<feature type="domain" description="Peptidase M16 N-terminal" evidence="4">
    <location>
        <begin position="478"/>
        <end position="587"/>
    </location>
</feature>
<sequence>MKSSKLLLAAAALALAAAQPAVAQELAPYQQFTLANGLRVVVHEDHNTPKVAVSVWYHVGSMNEPQGKSGFAHLFEHLMFNGSEHHDKEYMPPLQEVGVSQVNGATAFDQTWYYEIVPTGGLERVLWLESDRMGYLLGAVTQAKLDEQRAVVQNEKRTRENQPYAMMSEKTGEGVFPHGHPYHHSIIGSMEDLNAASLDDVKSWFREYYGASNAVVTLSGDVTLDQAKKLMEKYFGSIPAGPPTGRTTAWVPVLDRDKSEVMQEAVPETAIAWNWPVPGRGTAEAPALRMAAQILGRGKTSRLYQALVRDQQIATSASATYGAYAVAGTFTVDVRLKPGVDRVQAEVAVKAVLADFLAKGPSVAELERTKTSSYADTARSMESIYVKAMALSDGALFANNPGQYRVEEARFAAVTAPEVRSIAGSWLAKPNYRLTVLPFGTRSVVADSADRTKLPPLGPSPELKLPGLREARLSNGIRVVLSERPGTPTVEMAMVFDAGAAAEQHMKRGLQGFTLGMMDEGTVKLGGQAFAEKQAMLGARIWATGDSDTADFALSALPRALPETVALWADYIRNPGFRAEDLERDRALHLSGLSQSLSDPGNIAERTFGYLLYGADHAYGVPLAGRAETIKSLSREDLIAFHENWIRPDTGVIYASGNTDMATLTAALEKAFGDWKTPARAKGVKTLDPVAGQAAPRVVLVDKPGAIQSVIRVGQIMPTGLEAGDFELRAMNDVLGGGFTARLNMNLREGKGWTYGANSYLADARGPQVFGVATNIQTDKTAEALSEIDKEIRGIRAGRPATRAELDLLTKGQVLSLPGQFETNQAMVGYLQYINRYGKPYDHVTTLPRRYAALTPETITANAATIRPEGLTWVIVGDLAKVEAKIRALKLGPVEVWDAEGRKLR</sequence>
<comment type="similarity">
    <text evidence="1">Belongs to the peptidase M16 family.</text>
</comment>
<dbReference type="PANTHER" id="PTHR11851">
    <property type="entry name" value="METALLOPROTEASE"/>
    <property type="match status" value="1"/>
</dbReference>
<name>A0ABU3Y6T7_9SPHN</name>
<keyword evidence="2" id="KW-0378">Hydrolase</keyword>
<keyword evidence="3" id="KW-0732">Signal</keyword>
<feature type="signal peptide" evidence="3">
    <location>
        <begin position="1"/>
        <end position="23"/>
    </location>
</feature>
<protein>
    <submittedName>
        <fullName evidence="6">Pitrilysin family protein</fullName>
    </submittedName>
</protein>
<evidence type="ECO:0000259" key="5">
    <source>
        <dbReference type="Pfam" id="PF05193"/>
    </source>
</evidence>
<keyword evidence="2" id="KW-0482">Metalloprotease</keyword>
<gene>
    <name evidence="6" type="ORF">RZN05_07780</name>
</gene>
<evidence type="ECO:0000313" key="7">
    <source>
        <dbReference type="Proteomes" id="UP001273531"/>
    </source>
</evidence>
<keyword evidence="7" id="KW-1185">Reference proteome</keyword>
<dbReference type="Proteomes" id="UP001273531">
    <property type="component" value="Unassembled WGS sequence"/>
</dbReference>
<dbReference type="InterPro" id="IPR050361">
    <property type="entry name" value="MPP/UQCRC_Complex"/>
</dbReference>
<evidence type="ECO:0000256" key="2">
    <source>
        <dbReference type="ARBA" id="ARBA00023049"/>
    </source>
</evidence>
<organism evidence="6 7">
    <name type="scientific">Sphingomonas agrestis</name>
    <dbReference type="NCBI Taxonomy" id="3080540"/>
    <lineage>
        <taxon>Bacteria</taxon>
        <taxon>Pseudomonadati</taxon>
        <taxon>Pseudomonadota</taxon>
        <taxon>Alphaproteobacteria</taxon>
        <taxon>Sphingomonadales</taxon>
        <taxon>Sphingomonadaceae</taxon>
        <taxon>Sphingomonas</taxon>
    </lineage>
</organism>
<dbReference type="InterPro" id="IPR007863">
    <property type="entry name" value="Peptidase_M16_C"/>
</dbReference>
<dbReference type="InterPro" id="IPR011249">
    <property type="entry name" value="Metalloenz_LuxS/M16"/>
</dbReference>
<feature type="chain" id="PRO_5047219506" evidence="3">
    <location>
        <begin position="24"/>
        <end position="905"/>
    </location>
</feature>
<evidence type="ECO:0000256" key="3">
    <source>
        <dbReference type="SAM" id="SignalP"/>
    </source>
</evidence>
<evidence type="ECO:0000313" key="6">
    <source>
        <dbReference type="EMBL" id="MDV3456877.1"/>
    </source>
</evidence>
<dbReference type="Pfam" id="PF00675">
    <property type="entry name" value="Peptidase_M16"/>
    <property type="match status" value="2"/>
</dbReference>
<accession>A0ABU3Y6T7</accession>
<dbReference type="SUPFAM" id="SSF63411">
    <property type="entry name" value="LuxS/MPP-like metallohydrolase"/>
    <property type="match status" value="4"/>
</dbReference>
<feature type="domain" description="Peptidase M16 C-terminal" evidence="5">
    <location>
        <begin position="197"/>
        <end position="371"/>
    </location>
</feature>
<keyword evidence="2" id="KW-0645">Protease</keyword>
<dbReference type="EMBL" id="JAWJEJ010000001">
    <property type="protein sequence ID" value="MDV3456877.1"/>
    <property type="molecule type" value="Genomic_DNA"/>
</dbReference>
<dbReference type="Pfam" id="PF05193">
    <property type="entry name" value="Peptidase_M16_C"/>
    <property type="match status" value="2"/>
</dbReference>
<dbReference type="InterPro" id="IPR011765">
    <property type="entry name" value="Pept_M16_N"/>
</dbReference>